<dbReference type="InterPro" id="IPR048492">
    <property type="entry name" value="Stu2_CTS"/>
</dbReference>
<dbReference type="GO" id="GO:0051315">
    <property type="term" value="P:attachment of mitotic spindle microtubules to kinetochore"/>
    <property type="evidence" value="ECO:0007669"/>
    <property type="project" value="UniProtKB-ARBA"/>
</dbReference>
<dbReference type="FunFam" id="1.25.10.10:FF:000019">
    <property type="entry name" value="Cytoskeleton-associated protein 5"/>
    <property type="match status" value="1"/>
</dbReference>
<feature type="compositionally biased region" description="Low complexity" evidence="4">
    <location>
        <begin position="519"/>
        <end position="551"/>
    </location>
</feature>
<sequence>MADQEEDFSQLPLPDRFVHKNWKVRKEAYEAAVKDFDKAQDESDPVVRQFIQDPGLWKGAVADSNVAAQQEALSALCSFLQIAGPQGCTRTRNLTIVPIVEKGLTGRPAAKQKALEALLLYIELDKADPVIEELLPILSHKQPKIIAATLNALTSIYNSYGCKTVEPKPVLKVLPKVFGHADKNVRAEAQALTVEFYRWLKEGMKPLFWNDLKPVQQQDLEKLFEKVKDEPAPKQQRLLRSQQAVQESAAPSAGGGADADGGAEDEEDAGIDLEPEFMAVDVMPKIPKDFQERISSSKWKDRKEVLDELHTAINYPKIEEGQFSDIISALAKCMKDANIAVVTVATNCVELFAKGLRKGFARFRGTIIPPMMERLKEKKQSVTDAIGAALDAVFQATSLAECLEDILEFLKHKNPQVKLESTRFLIRSLKTTRTAPEPPEVKSIADAATKLLTESQETQRSAGAEVLGTLWKIMGDRIMSPHLEGLDEIRKTKIKEFFEAAEVKAKWKPKAAAPPPKPAASAGPPKKTLGKKPAPAGPKKSAPPSATATPPAEDPAPALAPRPTSRPGASKLGGPKPSGLTAPSGLTRLQKKPTSSTSSSGVTSPKRQQPTPPAEDPTPAPALKLSSLGSRGGLTGRPLGKPTPPPTFDAPLAPFAAPTLSPAEKAELDHLREEIEAMRRDKEEWRHERSRLNSQIHELQLQNAQLIEDHTRDVLSQKAKETQLVRARGDAEAAGQEAESARREVDRLKRELSRLNRAASPAGFERNGSGGMGDGVLADGAAGVNGAGAGTGLFGPGRSRSYLDRSASGEGKENLFSPVAIGSLKLSPVRVAASGYDRPPAQLERAHTLASIRPAENGRASPALSGDANGGAERPGLLPRAESSRELAGGARRGDADGGESWKRAAEVTQNLKTRIELMKAKQLSRQASH</sequence>
<feature type="compositionally biased region" description="Low complexity" evidence="4">
    <location>
        <begin position="594"/>
        <end position="604"/>
    </location>
</feature>
<evidence type="ECO:0000256" key="3">
    <source>
        <dbReference type="ARBA" id="ARBA00023212"/>
    </source>
</evidence>
<dbReference type="AlphaFoldDB" id="R7YY31"/>
<evidence type="ECO:0000256" key="2">
    <source>
        <dbReference type="ARBA" id="ARBA00022490"/>
    </source>
</evidence>
<keyword evidence="2" id="KW-0963">Cytoplasm</keyword>
<dbReference type="GO" id="GO:0061863">
    <property type="term" value="F:microtubule plus end polymerase"/>
    <property type="evidence" value="ECO:0007669"/>
    <property type="project" value="InterPro"/>
</dbReference>
<keyword evidence="3" id="KW-0206">Cytoskeleton</keyword>
<accession>R7YY31</accession>
<dbReference type="Pfam" id="PF21041">
    <property type="entry name" value="XMAP215_CLASP_TOG"/>
    <property type="match status" value="2"/>
</dbReference>
<feature type="region of interest" description="Disordered" evidence="4">
    <location>
        <begin position="231"/>
        <end position="267"/>
    </location>
</feature>
<dbReference type="eggNOG" id="KOG1820">
    <property type="taxonomic scope" value="Eukaryota"/>
</dbReference>
<organism evidence="6 7">
    <name type="scientific">Coniosporium apollinis (strain CBS 100218)</name>
    <name type="common">Rock-inhabiting black yeast</name>
    <dbReference type="NCBI Taxonomy" id="1168221"/>
    <lineage>
        <taxon>Eukaryota</taxon>
        <taxon>Fungi</taxon>
        <taxon>Dikarya</taxon>
        <taxon>Ascomycota</taxon>
        <taxon>Pezizomycotina</taxon>
        <taxon>Dothideomycetes</taxon>
        <taxon>Dothideomycetes incertae sedis</taxon>
        <taxon>Coniosporium</taxon>
    </lineage>
</organism>
<dbReference type="Pfam" id="PF21042">
    <property type="entry name" value="Stu2_CTS"/>
    <property type="match status" value="1"/>
</dbReference>
<dbReference type="PRINTS" id="PR01217">
    <property type="entry name" value="PRICHEXTENSN"/>
</dbReference>
<dbReference type="OMA" id="HNFGCKI"/>
<evidence type="ECO:0000256" key="1">
    <source>
        <dbReference type="ARBA" id="ARBA00004317"/>
    </source>
</evidence>
<dbReference type="STRING" id="1168221.R7YY31"/>
<evidence type="ECO:0000259" key="5">
    <source>
        <dbReference type="SMART" id="SM01349"/>
    </source>
</evidence>
<dbReference type="PANTHER" id="PTHR12609">
    <property type="entry name" value="MICROTUBULE ASSOCIATED PROTEIN XMAP215"/>
    <property type="match status" value="1"/>
</dbReference>
<dbReference type="GO" id="GO:0000022">
    <property type="term" value="P:mitotic spindle elongation"/>
    <property type="evidence" value="ECO:0007669"/>
    <property type="project" value="UniProtKB-ARBA"/>
</dbReference>
<feature type="region of interest" description="Disordered" evidence="4">
    <location>
        <begin position="722"/>
        <end position="746"/>
    </location>
</feature>
<feature type="region of interest" description="Disordered" evidence="4">
    <location>
        <begin position="838"/>
        <end position="906"/>
    </location>
</feature>
<dbReference type="RefSeq" id="XP_007782172.1">
    <property type="nucleotide sequence ID" value="XM_007783982.1"/>
</dbReference>
<evidence type="ECO:0000313" key="6">
    <source>
        <dbReference type="EMBL" id="EON66855.1"/>
    </source>
</evidence>
<name>R7YY31_CONA1</name>
<protein>
    <recommendedName>
        <fullName evidence="5">TOG domain-containing protein</fullName>
    </recommendedName>
</protein>
<dbReference type="GO" id="GO:0051010">
    <property type="term" value="F:microtubule plus-end binding"/>
    <property type="evidence" value="ECO:0007669"/>
    <property type="project" value="InterPro"/>
</dbReference>
<feature type="compositionally biased region" description="Gly residues" evidence="4">
    <location>
        <begin position="783"/>
        <end position="795"/>
    </location>
</feature>
<dbReference type="Proteomes" id="UP000016924">
    <property type="component" value="Unassembled WGS sequence"/>
</dbReference>
<evidence type="ECO:0000313" key="7">
    <source>
        <dbReference type="Proteomes" id="UP000016924"/>
    </source>
</evidence>
<feature type="domain" description="TOG" evidence="5">
    <location>
        <begin position="1"/>
        <end position="233"/>
    </location>
</feature>
<dbReference type="SUPFAM" id="SSF48371">
    <property type="entry name" value="ARM repeat"/>
    <property type="match status" value="1"/>
</dbReference>
<feature type="compositionally biased region" description="Pro residues" evidence="4">
    <location>
        <begin position="610"/>
        <end position="620"/>
    </location>
</feature>
<feature type="region of interest" description="Disordered" evidence="4">
    <location>
        <begin position="759"/>
        <end position="814"/>
    </location>
</feature>
<dbReference type="FunFam" id="1.25.10.10:FF:000282">
    <property type="entry name" value="Spindle pole body component"/>
    <property type="match status" value="1"/>
</dbReference>
<feature type="domain" description="TOG" evidence="5">
    <location>
        <begin position="275"/>
        <end position="511"/>
    </location>
</feature>
<reference evidence="7" key="1">
    <citation type="submission" date="2012-06" db="EMBL/GenBank/DDBJ databases">
        <title>The genome sequence of Coniosporium apollinis CBS 100218.</title>
        <authorList>
            <consortium name="The Broad Institute Genome Sequencing Platform"/>
            <person name="Cuomo C."/>
            <person name="Gorbushina A."/>
            <person name="Noack S."/>
            <person name="Walker B."/>
            <person name="Young S.K."/>
            <person name="Zeng Q."/>
            <person name="Gargeya S."/>
            <person name="Fitzgerald M."/>
            <person name="Haas B."/>
            <person name="Abouelleil A."/>
            <person name="Alvarado L."/>
            <person name="Arachchi H.M."/>
            <person name="Berlin A.M."/>
            <person name="Chapman S.B."/>
            <person name="Goldberg J."/>
            <person name="Griggs A."/>
            <person name="Gujja S."/>
            <person name="Hansen M."/>
            <person name="Howarth C."/>
            <person name="Imamovic A."/>
            <person name="Larimer J."/>
            <person name="McCowan C."/>
            <person name="Montmayeur A."/>
            <person name="Murphy C."/>
            <person name="Neiman D."/>
            <person name="Pearson M."/>
            <person name="Priest M."/>
            <person name="Roberts A."/>
            <person name="Saif S."/>
            <person name="Shea T."/>
            <person name="Sisk P."/>
            <person name="Sykes S."/>
            <person name="Wortman J."/>
            <person name="Nusbaum C."/>
            <person name="Birren B."/>
        </authorList>
    </citation>
    <scope>NUCLEOTIDE SEQUENCE [LARGE SCALE GENOMIC DNA]</scope>
    <source>
        <strain evidence="7">CBS 100218</strain>
    </source>
</reference>
<dbReference type="HOGENOM" id="CLU_008401_0_0_1"/>
<dbReference type="GO" id="GO:0044732">
    <property type="term" value="C:mitotic spindle pole body"/>
    <property type="evidence" value="ECO:0007669"/>
    <property type="project" value="UniProtKB-ARBA"/>
</dbReference>
<dbReference type="InterPro" id="IPR011989">
    <property type="entry name" value="ARM-like"/>
</dbReference>
<gene>
    <name evidence="6" type="ORF">W97_06257</name>
</gene>
<dbReference type="InterPro" id="IPR048491">
    <property type="entry name" value="XMAP215_CLASP_TOG"/>
</dbReference>
<dbReference type="GO" id="GO:1990498">
    <property type="term" value="C:mitotic spindle microtubule"/>
    <property type="evidence" value="ECO:0007669"/>
    <property type="project" value="UniProtKB-ARBA"/>
</dbReference>
<feature type="region of interest" description="Disordered" evidence="4">
    <location>
        <begin position="506"/>
        <end position="658"/>
    </location>
</feature>
<comment type="subcellular location">
    <subcellularLocation>
        <location evidence="1">Cytoplasm</location>
        <location evidence="1">Cytoskeleton</location>
        <location evidence="1">Microtubule organizing center</location>
        <location evidence="1">Spindle pole body</location>
    </subcellularLocation>
</comment>
<dbReference type="OrthoDB" id="205662at2759"/>
<dbReference type="SMART" id="SM01349">
    <property type="entry name" value="TOG"/>
    <property type="match status" value="2"/>
</dbReference>
<keyword evidence="7" id="KW-1185">Reference proteome</keyword>
<feature type="compositionally biased region" description="Basic and acidic residues" evidence="4">
    <location>
        <begin position="892"/>
        <end position="906"/>
    </location>
</feature>
<dbReference type="InterPro" id="IPR016024">
    <property type="entry name" value="ARM-type_fold"/>
</dbReference>
<dbReference type="GO" id="GO:0030951">
    <property type="term" value="P:establishment or maintenance of microtubule cytoskeleton polarity"/>
    <property type="evidence" value="ECO:0007669"/>
    <property type="project" value="InterPro"/>
</dbReference>
<dbReference type="GO" id="GO:1990571">
    <property type="term" value="P:meiotic centromere clustering"/>
    <property type="evidence" value="ECO:0007669"/>
    <property type="project" value="UniProtKB-ARBA"/>
</dbReference>
<dbReference type="InterPro" id="IPR045110">
    <property type="entry name" value="XMAP215"/>
</dbReference>
<dbReference type="GO" id="GO:0099070">
    <property type="term" value="C:static microtubule bundle"/>
    <property type="evidence" value="ECO:0007669"/>
    <property type="project" value="UniProtKB-ARBA"/>
</dbReference>
<evidence type="ECO:0000256" key="4">
    <source>
        <dbReference type="SAM" id="MobiDB-lite"/>
    </source>
</evidence>
<dbReference type="EMBL" id="JH767583">
    <property type="protein sequence ID" value="EON66855.1"/>
    <property type="molecule type" value="Genomic_DNA"/>
</dbReference>
<dbReference type="GO" id="GO:0046785">
    <property type="term" value="P:microtubule polymerization"/>
    <property type="evidence" value="ECO:0007669"/>
    <property type="project" value="InterPro"/>
</dbReference>
<dbReference type="GeneID" id="19903568"/>
<feature type="compositionally biased region" description="Basic and acidic residues" evidence="4">
    <location>
        <begin position="722"/>
        <end position="731"/>
    </location>
</feature>
<dbReference type="InterPro" id="IPR034085">
    <property type="entry name" value="TOG"/>
</dbReference>
<dbReference type="GO" id="GO:0000776">
    <property type="term" value="C:kinetochore"/>
    <property type="evidence" value="ECO:0007669"/>
    <property type="project" value="UniProtKB-ARBA"/>
</dbReference>
<dbReference type="Gene3D" id="1.25.10.10">
    <property type="entry name" value="Leucine-rich Repeat Variant"/>
    <property type="match status" value="2"/>
</dbReference>
<dbReference type="GO" id="GO:0005881">
    <property type="term" value="C:cytoplasmic microtubule"/>
    <property type="evidence" value="ECO:0007669"/>
    <property type="project" value="UniProtKB-ARBA"/>
</dbReference>
<proteinExistence type="predicted"/>